<proteinExistence type="predicted"/>
<comment type="caution">
    <text evidence="2">The sequence shown here is derived from an EMBL/GenBank/DDBJ whole genome shotgun (WGS) entry which is preliminary data.</text>
</comment>
<evidence type="ECO:0008006" key="4">
    <source>
        <dbReference type="Google" id="ProtNLM"/>
    </source>
</evidence>
<feature type="region of interest" description="Disordered" evidence="1">
    <location>
        <begin position="75"/>
        <end position="97"/>
    </location>
</feature>
<sequence length="265" mass="29164">MHALLAALTARRDAASPAVAELLAALEQAGPELTEMDVQISSFGGVGSTQLSNHLNAYGITTNLLTDADNLRHCPRPPVYDNTNTASTSGSSGSSHVRRPRHVVYLYGDPLAAVASHYRRGHACHQAQKTCGQPSCLSPATFPPSFEEYVSRGEDLFGLEAHFHNWLTARLEYPLVMLRYERMFEPGVASRLFQLLAGHKLCAPQLQRMTREFVASHRPRRSQVPAEYYRRMYGSLLAEMDRLPPLLIRGAGASAPITEADTQPP</sequence>
<dbReference type="EMBL" id="BMAR01000015">
    <property type="protein sequence ID" value="GFR46788.1"/>
    <property type="molecule type" value="Genomic_DNA"/>
</dbReference>
<accession>A0AAD3HN51</accession>
<protein>
    <recommendedName>
        <fullName evidence="4">Sulfotransferase</fullName>
    </recommendedName>
</protein>
<name>A0AAD3HN51_9CHLO</name>
<organism evidence="2 3">
    <name type="scientific">Astrephomene gubernaculifera</name>
    <dbReference type="NCBI Taxonomy" id="47775"/>
    <lineage>
        <taxon>Eukaryota</taxon>
        <taxon>Viridiplantae</taxon>
        <taxon>Chlorophyta</taxon>
        <taxon>core chlorophytes</taxon>
        <taxon>Chlorophyceae</taxon>
        <taxon>CS clade</taxon>
        <taxon>Chlamydomonadales</taxon>
        <taxon>Astrephomenaceae</taxon>
        <taxon>Astrephomene</taxon>
    </lineage>
</organism>
<gene>
    <name evidence="2" type="ORF">Agub_g8419</name>
</gene>
<keyword evidence="3" id="KW-1185">Reference proteome</keyword>
<evidence type="ECO:0000313" key="3">
    <source>
        <dbReference type="Proteomes" id="UP001054857"/>
    </source>
</evidence>
<reference evidence="2 3" key="1">
    <citation type="journal article" date="2021" name="Sci. Rep.">
        <title>Genome sequencing of the multicellular alga Astrephomene provides insights into convergent evolution of germ-soma differentiation.</title>
        <authorList>
            <person name="Yamashita S."/>
            <person name="Yamamoto K."/>
            <person name="Matsuzaki R."/>
            <person name="Suzuki S."/>
            <person name="Yamaguchi H."/>
            <person name="Hirooka S."/>
            <person name="Minakuchi Y."/>
            <person name="Miyagishima S."/>
            <person name="Kawachi M."/>
            <person name="Toyoda A."/>
            <person name="Nozaki H."/>
        </authorList>
    </citation>
    <scope>NUCLEOTIDE SEQUENCE [LARGE SCALE GENOMIC DNA]</scope>
    <source>
        <strain evidence="2 3">NIES-4017</strain>
    </source>
</reference>
<feature type="compositionally biased region" description="Low complexity" evidence="1">
    <location>
        <begin position="82"/>
        <end position="95"/>
    </location>
</feature>
<evidence type="ECO:0000313" key="2">
    <source>
        <dbReference type="EMBL" id="GFR46788.1"/>
    </source>
</evidence>
<dbReference type="Proteomes" id="UP001054857">
    <property type="component" value="Unassembled WGS sequence"/>
</dbReference>
<dbReference type="AlphaFoldDB" id="A0AAD3HN51"/>
<evidence type="ECO:0000256" key="1">
    <source>
        <dbReference type="SAM" id="MobiDB-lite"/>
    </source>
</evidence>
<feature type="non-terminal residue" evidence="2">
    <location>
        <position position="1"/>
    </location>
</feature>